<dbReference type="InterPro" id="IPR039013">
    <property type="entry name" value="YgiF"/>
</dbReference>
<dbReference type="Gene3D" id="2.40.320.10">
    <property type="entry name" value="Hypothetical Protein Pfu-838710-001"/>
    <property type="match status" value="1"/>
</dbReference>
<organism evidence="2 3">
    <name type="scientific">Rubrivivax rivuli</name>
    <dbReference type="NCBI Taxonomy" id="1862385"/>
    <lineage>
        <taxon>Bacteria</taxon>
        <taxon>Pseudomonadati</taxon>
        <taxon>Pseudomonadota</taxon>
        <taxon>Betaproteobacteria</taxon>
        <taxon>Burkholderiales</taxon>
        <taxon>Sphaerotilaceae</taxon>
        <taxon>Rubrivivax</taxon>
    </lineage>
</organism>
<dbReference type="GO" id="GO:0046872">
    <property type="term" value="F:metal ion binding"/>
    <property type="evidence" value="ECO:0007669"/>
    <property type="project" value="TreeGrafter"/>
</dbReference>
<dbReference type="Proteomes" id="UP000285575">
    <property type="component" value="Unassembled WGS sequence"/>
</dbReference>
<dbReference type="PROSITE" id="PS51707">
    <property type="entry name" value="CYTH"/>
    <property type="match status" value="1"/>
</dbReference>
<evidence type="ECO:0000313" key="3">
    <source>
        <dbReference type="Proteomes" id="UP000285575"/>
    </source>
</evidence>
<comment type="caution">
    <text evidence="2">The sequence shown here is derived from an EMBL/GenBank/DDBJ whole genome shotgun (WGS) entry which is preliminary data.</text>
</comment>
<keyword evidence="3" id="KW-1185">Reference proteome</keyword>
<dbReference type="OrthoDB" id="3034217at2"/>
<dbReference type="InterPro" id="IPR033469">
    <property type="entry name" value="CYTH-like_dom_sf"/>
</dbReference>
<evidence type="ECO:0000313" key="2">
    <source>
        <dbReference type="EMBL" id="RVU46093.1"/>
    </source>
</evidence>
<accession>A0A437RH50</accession>
<name>A0A437RH50_9BURK</name>
<dbReference type="RefSeq" id="WP_128228459.1">
    <property type="nucleotide sequence ID" value="NZ_SACR01000003.1"/>
</dbReference>
<dbReference type="PANTHER" id="PTHR39569">
    <property type="entry name" value="INORGANIC TRIPHOSPHATASE"/>
    <property type="match status" value="1"/>
</dbReference>
<dbReference type="InterPro" id="IPR023577">
    <property type="entry name" value="CYTH_domain"/>
</dbReference>
<dbReference type="AlphaFoldDB" id="A0A437RH50"/>
<proteinExistence type="predicted"/>
<feature type="domain" description="CYTH" evidence="1">
    <location>
        <begin position="1"/>
        <end position="204"/>
    </location>
</feature>
<dbReference type="SMART" id="SM01118">
    <property type="entry name" value="CYTH"/>
    <property type="match status" value="1"/>
</dbReference>
<dbReference type="PANTHER" id="PTHR39569:SF1">
    <property type="entry name" value="INORGANIC TRIPHOSPHATASE"/>
    <property type="match status" value="1"/>
</dbReference>
<sequence length="367" mass="38473">MTELELKFIVPAACLDSLRQDLLGRGALAVRMRAHYFDTADMALARHRAALRLRLEGRHWVQTLKAAGAGAVHRLEHEVRVPGRPSERPALDPARHAGSPAAAGLAAALADAADPALTELHATEVLRLQLQLQDAEGTQIEAALDTGHAHAAGRQDALQELELEHKGGPLAGLFELAIACVRHGGLWQSTLTKAERGLRLHLGQTGLRAAPHRPAQAAAAAPPAAVLRACLQAVLTPLLAHSSELAGRAPATAGAPTVPGFDAVAAALGADLSRLGALLRCLQDDRSPEVAGWQAQARALQGLARAHRHHPDALGATARSTGLQVLLLQLQQRAHAGDDAFAAASALPPATWRRRRAALVKAGLLLG</sequence>
<reference evidence="2 3" key="1">
    <citation type="submission" date="2019-01" db="EMBL/GenBank/DDBJ databases">
        <authorList>
            <person name="Chen W.-M."/>
        </authorList>
    </citation>
    <scope>NUCLEOTIDE SEQUENCE [LARGE SCALE GENOMIC DNA]</scope>
    <source>
        <strain evidence="2 3">KYPY4</strain>
    </source>
</reference>
<dbReference type="EMBL" id="SACR01000003">
    <property type="protein sequence ID" value="RVU46093.1"/>
    <property type="molecule type" value="Genomic_DNA"/>
</dbReference>
<evidence type="ECO:0000259" key="1">
    <source>
        <dbReference type="PROSITE" id="PS51707"/>
    </source>
</evidence>
<dbReference type="SUPFAM" id="SSF55154">
    <property type="entry name" value="CYTH-like phosphatases"/>
    <property type="match status" value="1"/>
</dbReference>
<dbReference type="Pfam" id="PF01928">
    <property type="entry name" value="CYTH"/>
    <property type="match status" value="1"/>
</dbReference>
<protein>
    <submittedName>
        <fullName evidence="2">CYTH domain-containing protein</fullName>
    </submittedName>
</protein>
<gene>
    <name evidence="2" type="ORF">EOE66_09500</name>
</gene>
<dbReference type="GO" id="GO:0050355">
    <property type="term" value="F:inorganic triphosphate phosphatase activity"/>
    <property type="evidence" value="ECO:0007669"/>
    <property type="project" value="InterPro"/>
</dbReference>